<organism evidence="4 5">
    <name type="scientific">Larinioides sclopetarius</name>
    <dbReference type="NCBI Taxonomy" id="280406"/>
    <lineage>
        <taxon>Eukaryota</taxon>
        <taxon>Metazoa</taxon>
        <taxon>Ecdysozoa</taxon>
        <taxon>Arthropoda</taxon>
        <taxon>Chelicerata</taxon>
        <taxon>Arachnida</taxon>
        <taxon>Araneae</taxon>
        <taxon>Araneomorphae</taxon>
        <taxon>Entelegynae</taxon>
        <taxon>Araneoidea</taxon>
        <taxon>Araneidae</taxon>
        <taxon>Larinioides</taxon>
    </lineage>
</organism>
<dbReference type="GO" id="GO:0005544">
    <property type="term" value="F:calcium-dependent phospholipid binding"/>
    <property type="evidence" value="ECO:0007669"/>
    <property type="project" value="TreeGrafter"/>
</dbReference>
<comment type="caution">
    <text evidence="4">The sequence shown here is derived from an EMBL/GenBank/DDBJ whole genome shotgun (WGS) entry which is preliminary data.</text>
</comment>
<gene>
    <name evidence="4" type="ORF">LARSCL_LOCUS19143</name>
</gene>
<evidence type="ECO:0000259" key="3">
    <source>
        <dbReference type="PROSITE" id="PS50004"/>
    </source>
</evidence>
<dbReference type="Proteomes" id="UP001497382">
    <property type="component" value="Unassembled WGS sequence"/>
</dbReference>
<keyword evidence="5" id="KW-1185">Reference proteome</keyword>
<dbReference type="SUPFAM" id="SSF49562">
    <property type="entry name" value="C2 domain (Calcium/lipid-binding domain, CaLB)"/>
    <property type="match status" value="2"/>
</dbReference>
<dbReference type="AlphaFoldDB" id="A0AAV2BHA3"/>
<keyword evidence="1" id="KW-0677">Repeat</keyword>
<proteinExistence type="predicted"/>
<dbReference type="PRINTS" id="PR00399">
    <property type="entry name" value="SYNAPTOTAGMN"/>
</dbReference>
<dbReference type="GO" id="GO:0017156">
    <property type="term" value="P:calcium-ion regulated exocytosis"/>
    <property type="evidence" value="ECO:0007669"/>
    <property type="project" value="TreeGrafter"/>
</dbReference>
<keyword evidence="2" id="KW-1133">Transmembrane helix</keyword>
<reference evidence="4 5" key="1">
    <citation type="submission" date="2024-04" db="EMBL/GenBank/DDBJ databases">
        <authorList>
            <person name="Rising A."/>
            <person name="Reimegard J."/>
            <person name="Sonavane S."/>
            <person name="Akerstrom W."/>
            <person name="Nylinder S."/>
            <person name="Hedman E."/>
            <person name="Kallberg Y."/>
        </authorList>
    </citation>
    <scope>NUCLEOTIDE SEQUENCE [LARGE SCALE GENOMIC DNA]</scope>
</reference>
<dbReference type="Gene3D" id="2.60.40.150">
    <property type="entry name" value="C2 domain"/>
    <property type="match status" value="2"/>
</dbReference>
<dbReference type="EMBL" id="CAXIEN010000364">
    <property type="protein sequence ID" value="CAL1295191.1"/>
    <property type="molecule type" value="Genomic_DNA"/>
</dbReference>
<protein>
    <recommendedName>
        <fullName evidence="3">C2 domain-containing protein</fullName>
    </recommendedName>
</protein>
<dbReference type="GO" id="GO:0001786">
    <property type="term" value="F:phosphatidylserine binding"/>
    <property type="evidence" value="ECO:0007669"/>
    <property type="project" value="TreeGrafter"/>
</dbReference>
<dbReference type="Pfam" id="PF00168">
    <property type="entry name" value="C2"/>
    <property type="match status" value="2"/>
</dbReference>
<dbReference type="PANTHER" id="PTHR10024">
    <property type="entry name" value="SYNAPTOTAGMIN"/>
    <property type="match status" value="1"/>
</dbReference>
<evidence type="ECO:0000256" key="2">
    <source>
        <dbReference type="SAM" id="Phobius"/>
    </source>
</evidence>
<dbReference type="PROSITE" id="PS50004">
    <property type="entry name" value="C2"/>
    <property type="match status" value="2"/>
</dbReference>
<accession>A0AAV2BHA3</accession>
<evidence type="ECO:0000313" key="4">
    <source>
        <dbReference type="EMBL" id="CAL1295191.1"/>
    </source>
</evidence>
<dbReference type="InterPro" id="IPR035892">
    <property type="entry name" value="C2_domain_sf"/>
</dbReference>
<dbReference type="InterPro" id="IPR001565">
    <property type="entry name" value="Synaptotagmin"/>
</dbReference>
<evidence type="ECO:0000256" key="1">
    <source>
        <dbReference type="ARBA" id="ARBA00022737"/>
    </source>
</evidence>
<dbReference type="SMART" id="SM00239">
    <property type="entry name" value="C2"/>
    <property type="match status" value="2"/>
</dbReference>
<keyword evidence="2" id="KW-0472">Membrane</keyword>
<evidence type="ECO:0000313" key="5">
    <source>
        <dbReference type="Proteomes" id="UP001497382"/>
    </source>
</evidence>
<sequence length="474" mass="54202">MQVNDLYGNYFDMDEQELDSVTLSSAVTSTEENGIQNISKVEAKHLKYKMSQDEAISTVWTQLYAHHLLAAILVLMFTILLLVAGYSLYRKKKRRRSLYQPFLGLHTTVPKITKPMDPIVYNYVCTQKPVDFVVPSVPVTTVPSPVDPPEAAATSLESGGALCRKLSLLEAGPTLLGGLNPDLYKAVPEEVVEEDNFPEGHRGRLWFNLEYDVNTERLIVHVIKAKNLPSRVYGAVNCCDPFVRIYLMPDERRYLQSRPKKKTCNPKFDETFLFQLPSRSTSERTLKFTVFDNDRGKHHNPIGHVLVPLKEFFESENHADVQWRDLEKKEDQIPSDLGEMMISLCYNQNLERLIVTVCEARGLRIPEGFKSLDSMCRVVFMREHKVVKTKKTMVCKNSCDPKYNESFHFRMAQSAVNMGSVTVQVMQAGIKEKDRCLGRVVLGPYMFSRGKGLDHWEEAMAAGHKQIRYWHKLS</sequence>
<dbReference type="FunFam" id="2.60.40.150:FF:000237">
    <property type="entry name" value="Synaptotagmin 15"/>
    <property type="match status" value="1"/>
</dbReference>
<dbReference type="InterPro" id="IPR000008">
    <property type="entry name" value="C2_dom"/>
</dbReference>
<dbReference type="GO" id="GO:0030276">
    <property type="term" value="F:clathrin binding"/>
    <property type="evidence" value="ECO:0007669"/>
    <property type="project" value="TreeGrafter"/>
</dbReference>
<dbReference type="GO" id="GO:0005509">
    <property type="term" value="F:calcium ion binding"/>
    <property type="evidence" value="ECO:0007669"/>
    <property type="project" value="TreeGrafter"/>
</dbReference>
<dbReference type="GO" id="GO:0005886">
    <property type="term" value="C:plasma membrane"/>
    <property type="evidence" value="ECO:0007669"/>
    <property type="project" value="TreeGrafter"/>
</dbReference>
<dbReference type="CDD" id="cd08390">
    <property type="entry name" value="C2A_Synaptotagmin-15-17"/>
    <property type="match status" value="1"/>
</dbReference>
<feature type="transmembrane region" description="Helical" evidence="2">
    <location>
        <begin position="68"/>
        <end position="89"/>
    </location>
</feature>
<dbReference type="GO" id="GO:0000149">
    <property type="term" value="F:SNARE binding"/>
    <property type="evidence" value="ECO:0007669"/>
    <property type="project" value="TreeGrafter"/>
</dbReference>
<dbReference type="GO" id="GO:0070382">
    <property type="term" value="C:exocytic vesicle"/>
    <property type="evidence" value="ECO:0007669"/>
    <property type="project" value="TreeGrafter"/>
</dbReference>
<dbReference type="InterPro" id="IPR047897">
    <property type="entry name" value="Synaptotagmin-15/17_C2A"/>
</dbReference>
<feature type="domain" description="C2" evidence="3">
    <location>
        <begin position="201"/>
        <end position="324"/>
    </location>
</feature>
<keyword evidence="2" id="KW-0812">Transmembrane</keyword>
<dbReference type="PANTHER" id="PTHR10024:SF234">
    <property type="entry name" value="SYNAPTOTAGMIN-15-RELATED"/>
    <property type="match status" value="1"/>
</dbReference>
<name>A0AAV2BHA3_9ARAC</name>
<feature type="domain" description="C2" evidence="3">
    <location>
        <begin position="336"/>
        <end position="457"/>
    </location>
</feature>